<name>A0A9D4I5L6_DREPO</name>
<feature type="region of interest" description="Disordered" evidence="1">
    <location>
        <begin position="46"/>
        <end position="106"/>
    </location>
</feature>
<gene>
    <name evidence="2" type="ORF">DPMN_183601</name>
</gene>
<reference evidence="2" key="2">
    <citation type="submission" date="2020-11" db="EMBL/GenBank/DDBJ databases">
        <authorList>
            <person name="McCartney M.A."/>
            <person name="Auch B."/>
            <person name="Kono T."/>
            <person name="Mallez S."/>
            <person name="Becker A."/>
            <person name="Gohl D.M."/>
            <person name="Silverstein K.A.T."/>
            <person name="Koren S."/>
            <person name="Bechman K.B."/>
            <person name="Herman A."/>
            <person name="Abrahante J.E."/>
            <person name="Garbe J."/>
        </authorList>
    </citation>
    <scope>NUCLEOTIDE SEQUENCE</scope>
    <source>
        <strain evidence="2">Duluth1</strain>
        <tissue evidence="2">Whole animal</tissue>
    </source>
</reference>
<reference evidence="2" key="1">
    <citation type="journal article" date="2019" name="bioRxiv">
        <title>The Genome of the Zebra Mussel, Dreissena polymorpha: A Resource for Invasive Species Research.</title>
        <authorList>
            <person name="McCartney M.A."/>
            <person name="Auch B."/>
            <person name="Kono T."/>
            <person name="Mallez S."/>
            <person name="Zhang Y."/>
            <person name="Obille A."/>
            <person name="Becker A."/>
            <person name="Abrahante J.E."/>
            <person name="Garbe J."/>
            <person name="Badalamenti J.P."/>
            <person name="Herman A."/>
            <person name="Mangelson H."/>
            <person name="Liachko I."/>
            <person name="Sullivan S."/>
            <person name="Sone E.D."/>
            <person name="Koren S."/>
            <person name="Silverstein K.A.T."/>
            <person name="Beckman K.B."/>
            <person name="Gohl D.M."/>
        </authorList>
    </citation>
    <scope>NUCLEOTIDE SEQUENCE</scope>
    <source>
        <strain evidence="2">Duluth1</strain>
        <tissue evidence="2">Whole animal</tissue>
    </source>
</reference>
<sequence length="118" mass="12648">MQGVSIPAHQSLSPLQPIIPVPLPAYMDIGDTGPPTENARLPYNMAIDLQNTPHDNQHLPPTAPTTVAPPQPVPQHRAPSTPEPPTVAMPTSTPPRRSSRSREPSIWIKGLCAFDNGA</sequence>
<evidence type="ECO:0000313" key="3">
    <source>
        <dbReference type="Proteomes" id="UP000828390"/>
    </source>
</evidence>
<organism evidence="2 3">
    <name type="scientific">Dreissena polymorpha</name>
    <name type="common">Zebra mussel</name>
    <name type="synonym">Mytilus polymorpha</name>
    <dbReference type="NCBI Taxonomy" id="45954"/>
    <lineage>
        <taxon>Eukaryota</taxon>
        <taxon>Metazoa</taxon>
        <taxon>Spiralia</taxon>
        <taxon>Lophotrochozoa</taxon>
        <taxon>Mollusca</taxon>
        <taxon>Bivalvia</taxon>
        <taxon>Autobranchia</taxon>
        <taxon>Heteroconchia</taxon>
        <taxon>Euheterodonta</taxon>
        <taxon>Imparidentia</taxon>
        <taxon>Neoheterodontei</taxon>
        <taxon>Myida</taxon>
        <taxon>Dreissenoidea</taxon>
        <taxon>Dreissenidae</taxon>
        <taxon>Dreissena</taxon>
    </lineage>
</organism>
<protein>
    <submittedName>
        <fullName evidence="2">Uncharacterized protein</fullName>
    </submittedName>
</protein>
<proteinExistence type="predicted"/>
<evidence type="ECO:0000313" key="2">
    <source>
        <dbReference type="EMBL" id="KAH3749110.1"/>
    </source>
</evidence>
<dbReference type="Proteomes" id="UP000828390">
    <property type="component" value="Unassembled WGS sequence"/>
</dbReference>
<dbReference type="EMBL" id="JAIWYP010000010">
    <property type="protein sequence ID" value="KAH3749110.1"/>
    <property type="molecule type" value="Genomic_DNA"/>
</dbReference>
<dbReference type="AlphaFoldDB" id="A0A9D4I5L6"/>
<evidence type="ECO:0000256" key="1">
    <source>
        <dbReference type="SAM" id="MobiDB-lite"/>
    </source>
</evidence>
<comment type="caution">
    <text evidence="2">The sequence shown here is derived from an EMBL/GenBank/DDBJ whole genome shotgun (WGS) entry which is preliminary data.</text>
</comment>
<accession>A0A9D4I5L6</accession>
<keyword evidence="3" id="KW-1185">Reference proteome</keyword>
<feature type="compositionally biased region" description="Pro residues" evidence="1">
    <location>
        <begin position="61"/>
        <end position="73"/>
    </location>
</feature>